<gene>
    <name evidence="3" type="ORF">BGW38_003872</name>
</gene>
<dbReference type="AlphaFoldDB" id="A0A9P6FQJ9"/>
<comment type="caution">
    <text evidence="3">The sequence shown here is derived from an EMBL/GenBank/DDBJ whole genome shotgun (WGS) entry which is preliminary data.</text>
</comment>
<evidence type="ECO:0000313" key="4">
    <source>
        <dbReference type="Proteomes" id="UP000780801"/>
    </source>
</evidence>
<keyword evidence="2" id="KW-0472">Membrane</keyword>
<dbReference type="EMBL" id="JAABOA010002520">
    <property type="protein sequence ID" value="KAF9579748.1"/>
    <property type="molecule type" value="Genomic_DNA"/>
</dbReference>
<name>A0A9P6FQJ9_9FUNG</name>
<protein>
    <submittedName>
        <fullName evidence="3">Uncharacterized protein</fullName>
    </submittedName>
</protein>
<reference evidence="3" key="1">
    <citation type="journal article" date="2020" name="Fungal Divers.">
        <title>Resolving the Mortierellaceae phylogeny through synthesis of multi-gene phylogenetics and phylogenomics.</title>
        <authorList>
            <person name="Vandepol N."/>
            <person name="Liber J."/>
            <person name="Desiro A."/>
            <person name="Na H."/>
            <person name="Kennedy M."/>
            <person name="Barry K."/>
            <person name="Grigoriev I.V."/>
            <person name="Miller A.N."/>
            <person name="O'Donnell K."/>
            <person name="Stajich J.E."/>
            <person name="Bonito G."/>
        </authorList>
    </citation>
    <scope>NUCLEOTIDE SEQUENCE</scope>
    <source>
        <strain evidence="3">KOD1015</strain>
    </source>
</reference>
<keyword evidence="2" id="KW-1133">Transmembrane helix</keyword>
<dbReference type="Gene3D" id="2.70.50.70">
    <property type="match status" value="1"/>
</dbReference>
<keyword evidence="2" id="KW-0812">Transmembrane</keyword>
<feature type="region of interest" description="Disordered" evidence="1">
    <location>
        <begin position="110"/>
        <end position="136"/>
    </location>
</feature>
<evidence type="ECO:0000256" key="2">
    <source>
        <dbReference type="SAM" id="Phobius"/>
    </source>
</evidence>
<evidence type="ECO:0000313" key="3">
    <source>
        <dbReference type="EMBL" id="KAF9579748.1"/>
    </source>
</evidence>
<organism evidence="3 4">
    <name type="scientific">Lunasporangiospora selenospora</name>
    <dbReference type="NCBI Taxonomy" id="979761"/>
    <lineage>
        <taxon>Eukaryota</taxon>
        <taxon>Fungi</taxon>
        <taxon>Fungi incertae sedis</taxon>
        <taxon>Mucoromycota</taxon>
        <taxon>Mortierellomycotina</taxon>
        <taxon>Mortierellomycetes</taxon>
        <taxon>Mortierellales</taxon>
        <taxon>Mortierellaceae</taxon>
        <taxon>Lunasporangiospora</taxon>
    </lineage>
</organism>
<sequence length="136" mass="14942">MKAGQVIPVKFWTTEITNVKQKVNKNIPQARHGGGLCEFSLSYDGGKTFNVFATYSETCPDAAFDWQRPWYAAACSLGLGLLTWFLSSTTTKKMQIYDFKGKGIKQGVTFKGDGNSKSRGPGPIPSELKANIRPSK</sequence>
<dbReference type="OrthoDB" id="2342176at2759"/>
<keyword evidence="4" id="KW-1185">Reference proteome</keyword>
<evidence type="ECO:0000256" key="1">
    <source>
        <dbReference type="SAM" id="MobiDB-lite"/>
    </source>
</evidence>
<accession>A0A9P6FQJ9</accession>
<proteinExistence type="predicted"/>
<dbReference type="Proteomes" id="UP000780801">
    <property type="component" value="Unassembled WGS sequence"/>
</dbReference>
<feature type="transmembrane region" description="Helical" evidence="2">
    <location>
        <begin position="70"/>
        <end position="87"/>
    </location>
</feature>